<organism evidence="1 2">
    <name type="scientific">Danxiaibacter flavus</name>
    <dbReference type="NCBI Taxonomy" id="3049108"/>
    <lineage>
        <taxon>Bacteria</taxon>
        <taxon>Pseudomonadati</taxon>
        <taxon>Bacteroidota</taxon>
        <taxon>Chitinophagia</taxon>
        <taxon>Chitinophagales</taxon>
        <taxon>Chitinophagaceae</taxon>
        <taxon>Danxiaibacter</taxon>
    </lineage>
</organism>
<comment type="caution">
    <text evidence="1">The sequence shown here is derived from an EMBL/GenBank/DDBJ whole genome shotgun (WGS) entry which is preliminary data.</text>
</comment>
<proteinExistence type="predicted"/>
<dbReference type="Proteomes" id="UP001560573">
    <property type="component" value="Unassembled WGS sequence"/>
</dbReference>
<protein>
    <submittedName>
        <fullName evidence="1">DUF4402 domain-containing protein</fullName>
    </submittedName>
</protein>
<dbReference type="RefSeq" id="WP_369331418.1">
    <property type="nucleotide sequence ID" value="NZ_JAULBC010000007.1"/>
</dbReference>
<accession>A0ABV3ZJE4</accession>
<dbReference type="Pfam" id="PF14352">
    <property type="entry name" value="DUF4402"/>
    <property type="match status" value="1"/>
</dbReference>
<evidence type="ECO:0000313" key="1">
    <source>
        <dbReference type="EMBL" id="MEX6690011.1"/>
    </source>
</evidence>
<name>A0ABV3ZJE4_9BACT</name>
<dbReference type="EMBL" id="JAULBC010000007">
    <property type="protein sequence ID" value="MEX6690011.1"/>
    <property type="molecule type" value="Genomic_DNA"/>
</dbReference>
<keyword evidence="2" id="KW-1185">Reference proteome</keyword>
<sequence>MIPVQNISFGAFSPGISGGTVIISENGSRSVTGSVIPFNMGIQYHPAIFEIEAPAGTIISILMPDNIILSGSNGGSVTLHLDKTEPAMPFNTTVSPPERTRVSIGGTLTAGSSMTTAPGTYTGSFSITVNQE</sequence>
<gene>
    <name evidence="1" type="ORF">QTN47_21055</name>
</gene>
<evidence type="ECO:0000313" key="2">
    <source>
        <dbReference type="Proteomes" id="UP001560573"/>
    </source>
</evidence>
<reference evidence="1 2" key="1">
    <citation type="submission" date="2023-07" db="EMBL/GenBank/DDBJ databases">
        <authorList>
            <person name="Lian W.-H."/>
        </authorList>
    </citation>
    <scope>NUCLEOTIDE SEQUENCE [LARGE SCALE GENOMIC DNA]</scope>
    <source>
        <strain evidence="1 2">SYSU DXS3180</strain>
    </source>
</reference>
<dbReference type="InterPro" id="IPR025514">
    <property type="entry name" value="DUF4402"/>
</dbReference>